<evidence type="ECO:0000313" key="2">
    <source>
        <dbReference type="Proteomes" id="UP000000852"/>
    </source>
</evidence>
<evidence type="ECO:0008006" key="3">
    <source>
        <dbReference type="Google" id="ProtNLM"/>
    </source>
</evidence>
<dbReference type="OrthoDB" id="1007317at2"/>
<dbReference type="AlphaFoldDB" id="C6XXS7"/>
<dbReference type="SUPFAM" id="SSF50969">
    <property type="entry name" value="YVTN repeat-like/Quinoprotein amine dehydrogenase"/>
    <property type="match status" value="1"/>
</dbReference>
<accession>C6XXS7</accession>
<dbReference type="InterPro" id="IPR015943">
    <property type="entry name" value="WD40/YVTN_repeat-like_dom_sf"/>
</dbReference>
<dbReference type="KEGG" id="phe:Phep_2141"/>
<dbReference type="STRING" id="485917.Phep_2141"/>
<name>C6XXS7_PEDHD</name>
<organism evidence="1 2">
    <name type="scientific">Pedobacter heparinus (strain ATCC 13125 / DSM 2366 / CIP 104194 / JCM 7457 / NBRC 12017 / NCIMB 9290 / NRRL B-14731 / HIM 762-3)</name>
    <dbReference type="NCBI Taxonomy" id="485917"/>
    <lineage>
        <taxon>Bacteria</taxon>
        <taxon>Pseudomonadati</taxon>
        <taxon>Bacteroidota</taxon>
        <taxon>Sphingobacteriia</taxon>
        <taxon>Sphingobacteriales</taxon>
        <taxon>Sphingobacteriaceae</taxon>
        <taxon>Pedobacter</taxon>
    </lineage>
</organism>
<dbReference type="InterPro" id="IPR011044">
    <property type="entry name" value="Quino_amine_DH_bsu"/>
</dbReference>
<dbReference type="Pfam" id="PF20138">
    <property type="entry name" value="DUF6528"/>
    <property type="match status" value="1"/>
</dbReference>
<keyword evidence="2" id="KW-1185">Reference proteome</keyword>
<proteinExistence type="predicted"/>
<evidence type="ECO:0000313" key="1">
    <source>
        <dbReference type="EMBL" id="ACU04345.1"/>
    </source>
</evidence>
<sequence length="334" mass="36631">MMKKILIPVMLGMALLQGCKQEEVAKNQNKTALAGNSELSGAIMAEPNRYLLLAEQSQNRISVVNATDGTFFWNWKAGVNNNVSAAHVSWFTNPSDAKRVYNGLYILATASGGGVALIRQSDKKAVFYANPGGNPHSAELLPDGNIVTASSTGGYLMIHKMDTLHHPSTAFTRKIIQEDAHNVVWDKTRQRLWSASKNKLYAYSYNFSCTSPNLTLVKTITLPAGNAHDLFPVYGQDSLWISTSNKVWVVNLNTDAVTEVSTLARIKSVSSGGAGYPTVVLQGLNATDWWNTKVINMDTGIAVFEGTGLKIYKARWKIMNAFSYPANDVFHFCN</sequence>
<dbReference type="eggNOG" id="COG1520">
    <property type="taxonomic scope" value="Bacteria"/>
</dbReference>
<protein>
    <recommendedName>
        <fullName evidence="3">Lipoprotein</fullName>
    </recommendedName>
</protein>
<gene>
    <name evidence="1" type="ordered locus">Phep_2141</name>
</gene>
<dbReference type="EMBL" id="CP001681">
    <property type="protein sequence ID" value="ACU04345.1"/>
    <property type="molecule type" value="Genomic_DNA"/>
</dbReference>
<dbReference type="HOGENOM" id="CLU_067795_0_0_10"/>
<dbReference type="PROSITE" id="PS51257">
    <property type="entry name" value="PROKAR_LIPOPROTEIN"/>
    <property type="match status" value="1"/>
</dbReference>
<reference evidence="1 2" key="1">
    <citation type="journal article" date="2009" name="Stand. Genomic Sci.">
        <title>Complete genome sequence of Pedobacter heparinus type strain (HIM 762-3).</title>
        <authorList>
            <person name="Han C."/>
            <person name="Spring S."/>
            <person name="Lapidus A."/>
            <person name="Del Rio T.G."/>
            <person name="Tice H."/>
            <person name="Copeland A."/>
            <person name="Cheng J.F."/>
            <person name="Lucas S."/>
            <person name="Chen F."/>
            <person name="Nolan M."/>
            <person name="Bruce D."/>
            <person name="Goodwin L."/>
            <person name="Pitluck S."/>
            <person name="Ivanova N."/>
            <person name="Mavromatis K."/>
            <person name="Mikhailova N."/>
            <person name="Pati A."/>
            <person name="Chen A."/>
            <person name="Palaniappan K."/>
            <person name="Land M."/>
            <person name="Hauser L."/>
            <person name="Chang Y.J."/>
            <person name="Jeffries C.C."/>
            <person name="Saunders E."/>
            <person name="Chertkov O."/>
            <person name="Brettin T."/>
            <person name="Goker M."/>
            <person name="Rohde M."/>
            <person name="Bristow J."/>
            <person name="Eisen J.A."/>
            <person name="Markowitz V."/>
            <person name="Hugenholtz P."/>
            <person name="Kyrpides N.C."/>
            <person name="Klenk H.P."/>
            <person name="Detter J.C."/>
        </authorList>
    </citation>
    <scope>NUCLEOTIDE SEQUENCE [LARGE SCALE GENOMIC DNA]</scope>
    <source>
        <strain evidence="2">ATCC 13125 / DSM 2366 / CIP 104194 / JCM 7457 / NBRC 12017 / NCIMB 9290 / NRRL B-14731 / HIM 762-3</strain>
    </source>
</reference>
<dbReference type="InterPro" id="IPR045383">
    <property type="entry name" value="DUF6528"/>
</dbReference>
<dbReference type="Proteomes" id="UP000000852">
    <property type="component" value="Chromosome"/>
</dbReference>
<dbReference type="Gene3D" id="2.130.10.10">
    <property type="entry name" value="YVTN repeat-like/Quinoprotein amine dehydrogenase"/>
    <property type="match status" value="1"/>
</dbReference>
<dbReference type="RefSeq" id="WP_015807958.1">
    <property type="nucleotide sequence ID" value="NC_013061.1"/>
</dbReference>